<feature type="region of interest" description="Disordered" evidence="1">
    <location>
        <begin position="403"/>
        <end position="472"/>
    </location>
</feature>
<feature type="compositionally biased region" description="Polar residues" evidence="1">
    <location>
        <begin position="376"/>
        <end position="388"/>
    </location>
</feature>
<sequence>MKTFTTLSVASALLAGSADAFWRMECTSRTGYSRLDPIVNPGEISSHAHAIHGGNNFGMNTKYDDLRKSKCTSCLATDDKSAYWTPGLMFQHKNGTTQLVPQIGGMLAYYLLEKNAGETIEAFPDGFQMVAGDNRLRNFTGTVPDPEKSLWKAEDKTQLALGQKAIGMNCLNYAKTPEPSMYRHFLPDKAYLDANCANGIRAEIFFPSCWNGKLDSDNHKDHVAYPDLVNVGKCPKGFEKRIPSLFFETIWNTNAFKGVDGTFVFANGDPTGYGYHGDFMNGWSNNILKEAIQKCTNPSGRLTDCPVFDLQSQADAAKCKYEDPKELKADQCSGPAKGLCGNVEIQYGPKYASSLTPGNPQTPTAKPSSATPTQSQVPTLSHTDAKTQSTNAITVASVKSTASPAAPAAPSSKAADTSKPAPPAPAATNKPASPYSAIKPASPSVKAADADVKKENAVPAPEPTKAPAAVPAKEPKGKIVGTSTYTSAGAIYHVVLEEVEITVTASAPAAASPKPHARRHAHAHMHHRRDREHGLLRQH</sequence>
<protein>
    <recommendedName>
        <fullName evidence="3">DUF1996 domain-containing protein</fullName>
    </recommendedName>
</protein>
<feature type="compositionally biased region" description="Basic residues" evidence="1">
    <location>
        <begin position="515"/>
        <end position="530"/>
    </location>
</feature>
<evidence type="ECO:0000256" key="1">
    <source>
        <dbReference type="SAM" id="MobiDB-lite"/>
    </source>
</evidence>
<feature type="compositionally biased region" description="Low complexity" evidence="1">
    <location>
        <begin position="361"/>
        <end position="375"/>
    </location>
</feature>
<dbReference type="OrthoDB" id="74764at2759"/>
<feature type="chain" id="PRO_5016009172" description="DUF1996 domain-containing protein" evidence="2">
    <location>
        <begin position="21"/>
        <end position="539"/>
    </location>
</feature>
<accession>A0A2V1DAQ7</accession>
<feature type="compositionally biased region" description="Low complexity" evidence="1">
    <location>
        <begin position="457"/>
        <end position="472"/>
    </location>
</feature>
<gene>
    <name evidence="4" type="ORF">DM02DRAFT_166099</name>
</gene>
<dbReference type="InterPro" id="IPR018535">
    <property type="entry name" value="DUF1996"/>
</dbReference>
<feature type="region of interest" description="Disordered" evidence="1">
    <location>
        <begin position="351"/>
        <end position="388"/>
    </location>
</feature>
<proteinExistence type="predicted"/>
<feature type="domain" description="DUF1996" evidence="3">
    <location>
        <begin position="36"/>
        <end position="283"/>
    </location>
</feature>
<evidence type="ECO:0000259" key="3">
    <source>
        <dbReference type="Pfam" id="PF09362"/>
    </source>
</evidence>
<evidence type="ECO:0000313" key="4">
    <source>
        <dbReference type="EMBL" id="PVH95178.1"/>
    </source>
</evidence>
<dbReference type="PANTHER" id="PTHR43662:SF7">
    <property type="entry name" value="DUF1996 DOMAIN-CONTAINING PROTEIN"/>
    <property type="match status" value="1"/>
</dbReference>
<feature type="signal peptide" evidence="2">
    <location>
        <begin position="1"/>
        <end position="20"/>
    </location>
</feature>
<keyword evidence="5" id="KW-1185">Reference proteome</keyword>
<keyword evidence="2" id="KW-0732">Signal</keyword>
<evidence type="ECO:0000313" key="5">
    <source>
        <dbReference type="Proteomes" id="UP000244855"/>
    </source>
</evidence>
<evidence type="ECO:0000256" key="2">
    <source>
        <dbReference type="SAM" id="SignalP"/>
    </source>
</evidence>
<reference evidence="4 5" key="1">
    <citation type="journal article" date="2018" name="Sci. Rep.">
        <title>Comparative genomics provides insights into the lifestyle and reveals functional heterogeneity of dark septate endophytic fungi.</title>
        <authorList>
            <person name="Knapp D.G."/>
            <person name="Nemeth J.B."/>
            <person name="Barry K."/>
            <person name="Hainaut M."/>
            <person name="Henrissat B."/>
            <person name="Johnson J."/>
            <person name="Kuo A."/>
            <person name="Lim J.H.P."/>
            <person name="Lipzen A."/>
            <person name="Nolan M."/>
            <person name="Ohm R.A."/>
            <person name="Tamas L."/>
            <person name="Grigoriev I.V."/>
            <person name="Spatafora J.W."/>
            <person name="Nagy L.G."/>
            <person name="Kovacs G.M."/>
        </authorList>
    </citation>
    <scope>NUCLEOTIDE SEQUENCE [LARGE SCALE GENOMIC DNA]</scope>
    <source>
        <strain evidence="4 5">DSE2036</strain>
    </source>
</reference>
<dbReference type="Pfam" id="PF09362">
    <property type="entry name" value="DUF1996"/>
    <property type="match status" value="1"/>
</dbReference>
<organism evidence="4 5">
    <name type="scientific">Periconia macrospinosa</name>
    <dbReference type="NCBI Taxonomy" id="97972"/>
    <lineage>
        <taxon>Eukaryota</taxon>
        <taxon>Fungi</taxon>
        <taxon>Dikarya</taxon>
        <taxon>Ascomycota</taxon>
        <taxon>Pezizomycotina</taxon>
        <taxon>Dothideomycetes</taxon>
        <taxon>Pleosporomycetidae</taxon>
        <taxon>Pleosporales</taxon>
        <taxon>Massarineae</taxon>
        <taxon>Periconiaceae</taxon>
        <taxon>Periconia</taxon>
    </lineage>
</organism>
<dbReference type="PANTHER" id="PTHR43662">
    <property type="match status" value="1"/>
</dbReference>
<dbReference type="AlphaFoldDB" id="A0A2V1DAQ7"/>
<name>A0A2V1DAQ7_9PLEO</name>
<feature type="compositionally biased region" description="Low complexity" evidence="1">
    <location>
        <begin position="403"/>
        <end position="419"/>
    </location>
</feature>
<dbReference type="EMBL" id="KZ805505">
    <property type="protein sequence ID" value="PVH95178.1"/>
    <property type="molecule type" value="Genomic_DNA"/>
</dbReference>
<dbReference type="Proteomes" id="UP000244855">
    <property type="component" value="Unassembled WGS sequence"/>
</dbReference>
<feature type="region of interest" description="Disordered" evidence="1">
    <location>
        <begin position="507"/>
        <end position="539"/>
    </location>
</feature>
<dbReference type="STRING" id="97972.A0A2V1DAQ7"/>